<dbReference type="EMBL" id="MSDW01000002">
    <property type="protein sequence ID" value="OKY77487.1"/>
    <property type="molecule type" value="Genomic_DNA"/>
</dbReference>
<dbReference type="CDD" id="cd16914">
    <property type="entry name" value="EcfT"/>
    <property type="match status" value="1"/>
</dbReference>
<sequence>MLDRLSFFDRIDIRYKMFWLVLVISFSIFFNGLNQLSLILVGVFAWSLLSSPPTYALLGKLKAISPFILIILIFTMLIRPGKPIFAFYGISFSSTGLKHGLTYTIRLITFVSSFSLVTSTSSSSEFLELLKKMKLPYPLIIAFLITLRFVPTMKKKHHKLIEAQRTRGINLNKLNWLKKLKIEIKSLIPVFIDGVMKSERLAMALLTRGFSGFKEKTKFHKLKTTKTDLIFISITLTQFSLQIYLKIN</sequence>
<comment type="caution">
    <text evidence="7">The sequence shown here is derived from an EMBL/GenBank/DDBJ whole genome shotgun (WGS) entry which is preliminary data.</text>
</comment>
<evidence type="ECO:0000256" key="3">
    <source>
        <dbReference type="ARBA" id="ARBA00022692"/>
    </source>
</evidence>
<dbReference type="AlphaFoldDB" id="A0A1Q6DT26"/>
<dbReference type="Proteomes" id="UP000185744">
    <property type="component" value="Unassembled WGS sequence"/>
</dbReference>
<dbReference type="InterPro" id="IPR051611">
    <property type="entry name" value="ECF_transporter_component"/>
</dbReference>
<evidence type="ECO:0000313" key="8">
    <source>
        <dbReference type="Proteomes" id="UP000185744"/>
    </source>
</evidence>
<evidence type="ECO:0000256" key="5">
    <source>
        <dbReference type="ARBA" id="ARBA00023136"/>
    </source>
</evidence>
<evidence type="ECO:0000256" key="2">
    <source>
        <dbReference type="ARBA" id="ARBA00022475"/>
    </source>
</evidence>
<keyword evidence="3 6" id="KW-0812">Transmembrane</keyword>
<dbReference type="InterPro" id="IPR003339">
    <property type="entry name" value="ABC/ECF_trnsptr_transmembrane"/>
</dbReference>
<name>A0A1Q6DT26_METT1</name>
<proteinExistence type="predicted"/>
<reference evidence="7" key="1">
    <citation type="submission" date="2016-12" db="EMBL/GenBank/DDBJ databases">
        <title>Discovery of methanogenic haloarchaea.</title>
        <authorList>
            <person name="Sorokin D.Y."/>
            <person name="Makarova K.S."/>
            <person name="Abbas B."/>
            <person name="Ferrer M."/>
            <person name="Golyshin P.N."/>
        </authorList>
    </citation>
    <scope>NUCLEOTIDE SEQUENCE [LARGE SCALE GENOMIC DNA]</scope>
    <source>
        <strain evidence="7">HMET1</strain>
    </source>
</reference>
<feature type="transmembrane region" description="Helical" evidence="6">
    <location>
        <begin position="20"/>
        <end position="49"/>
    </location>
</feature>
<keyword evidence="8" id="KW-1185">Reference proteome</keyword>
<evidence type="ECO:0000313" key="7">
    <source>
        <dbReference type="EMBL" id="OKY77487.1"/>
    </source>
</evidence>
<gene>
    <name evidence="7" type="ORF">BTN85_2138</name>
</gene>
<feature type="transmembrane region" description="Helical" evidence="6">
    <location>
        <begin position="61"/>
        <end position="79"/>
    </location>
</feature>
<dbReference type="GO" id="GO:0005886">
    <property type="term" value="C:plasma membrane"/>
    <property type="evidence" value="ECO:0007669"/>
    <property type="project" value="UniProtKB-ARBA"/>
</dbReference>
<dbReference type="PANTHER" id="PTHR34857">
    <property type="entry name" value="SLL0384 PROTEIN"/>
    <property type="match status" value="1"/>
</dbReference>
<keyword evidence="4 6" id="KW-1133">Transmembrane helix</keyword>
<organism evidence="7 8">
    <name type="scientific">Methanohalarchaeum thermophilum</name>
    <dbReference type="NCBI Taxonomy" id="1903181"/>
    <lineage>
        <taxon>Archaea</taxon>
        <taxon>Methanobacteriati</taxon>
        <taxon>Methanobacteriota</taxon>
        <taxon>Methanonatronarchaeia</taxon>
        <taxon>Methanonatronarchaeales</taxon>
        <taxon>Methanonatronarchaeaceae</taxon>
        <taxon>Candidatus Methanohalarchaeum</taxon>
    </lineage>
</organism>
<dbReference type="InParanoid" id="A0A1Q6DT26"/>
<evidence type="ECO:0000256" key="4">
    <source>
        <dbReference type="ARBA" id="ARBA00022989"/>
    </source>
</evidence>
<keyword evidence="2" id="KW-1003">Cell membrane</keyword>
<dbReference type="PANTHER" id="PTHR34857:SF2">
    <property type="entry name" value="SLL0384 PROTEIN"/>
    <property type="match status" value="1"/>
</dbReference>
<keyword evidence="5 6" id="KW-0472">Membrane</keyword>
<comment type="subcellular location">
    <subcellularLocation>
        <location evidence="1">Membrane</location>
        <topology evidence="1">Multi-pass membrane protein</topology>
    </subcellularLocation>
</comment>
<feature type="transmembrane region" description="Helical" evidence="6">
    <location>
        <begin position="135"/>
        <end position="151"/>
    </location>
</feature>
<dbReference type="STRING" id="1903181.BTN85_2138"/>
<evidence type="ECO:0000256" key="1">
    <source>
        <dbReference type="ARBA" id="ARBA00004141"/>
    </source>
</evidence>
<dbReference type="Pfam" id="PF02361">
    <property type="entry name" value="CbiQ"/>
    <property type="match status" value="1"/>
</dbReference>
<accession>A0A1Q6DT26</accession>
<evidence type="ECO:0000256" key="6">
    <source>
        <dbReference type="SAM" id="Phobius"/>
    </source>
</evidence>
<protein>
    <submittedName>
        <fullName evidence="7">Energy-coupling factor transporter transmembrane protein EcfT</fullName>
    </submittedName>
</protein>